<dbReference type="Pfam" id="PF12833">
    <property type="entry name" value="HTH_18"/>
    <property type="match status" value="1"/>
</dbReference>
<feature type="domain" description="HTH araC/xylS-type" evidence="4">
    <location>
        <begin position="225"/>
        <end position="325"/>
    </location>
</feature>
<reference evidence="5 6" key="1">
    <citation type="submission" date="2024-09" db="EMBL/GenBank/DDBJ databases">
        <authorList>
            <person name="Sun Q."/>
            <person name="Mori K."/>
        </authorList>
    </citation>
    <scope>NUCLEOTIDE SEQUENCE [LARGE SCALE GENOMIC DNA]</scope>
    <source>
        <strain evidence="5 6">JCM 3331</strain>
    </source>
</reference>
<accession>A0ABV5RIQ2</accession>
<evidence type="ECO:0000256" key="2">
    <source>
        <dbReference type="ARBA" id="ARBA00023125"/>
    </source>
</evidence>
<dbReference type="InterPro" id="IPR020449">
    <property type="entry name" value="Tscrpt_reg_AraC-type_HTH"/>
</dbReference>
<dbReference type="PANTHER" id="PTHR46796:SF6">
    <property type="entry name" value="ARAC SUBFAMILY"/>
    <property type="match status" value="1"/>
</dbReference>
<gene>
    <name evidence="5" type="ORF">ACFFTL_37020</name>
</gene>
<evidence type="ECO:0000256" key="3">
    <source>
        <dbReference type="ARBA" id="ARBA00023163"/>
    </source>
</evidence>
<dbReference type="RefSeq" id="WP_345514273.1">
    <property type="nucleotide sequence ID" value="NZ_BAAAXD010000027.1"/>
</dbReference>
<dbReference type="Gene3D" id="1.10.10.60">
    <property type="entry name" value="Homeodomain-like"/>
    <property type="match status" value="1"/>
</dbReference>
<dbReference type="SMART" id="SM00342">
    <property type="entry name" value="HTH_ARAC"/>
    <property type="match status" value="1"/>
</dbReference>
<sequence length="343" mass="38220">MTVRLQRARPGSPELQALVDELAERLGRSVAACTNLRLGIPMTLTLMSHAPERARRQAPAPASPSSHSGWLVQMLSEMPDTNDRNHVYLGVHVRGPVTVVHERAKTLLEPNDLVFCDPARQHLLQFGEDCQMIFFRVPRCYLGVTESELNQVLGVPVRGGEGLGALASDFLTALAAKAEFRQSTIGDRRARTAVHLLSVLVMELLEADTTDEADDASGAVNEMLSRIHAYIEEHLMDPDLSPESIARAHHISVRYLQKLFQNDGSTVSQWVRQRRLEFCRLELGRSKRRITMAAVAHRWGFSSPSHFSRTFRGAYGMSPSEWQALATSAFATTTAGTQDERRR</sequence>
<dbReference type="InterPro" id="IPR009057">
    <property type="entry name" value="Homeodomain-like_sf"/>
</dbReference>
<proteinExistence type="predicted"/>
<dbReference type="InterPro" id="IPR050204">
    <property type="entry name" value="AraC_XylS_family_regulators"/>
</dbReference>
<evidence type="ECO:0000313" key="6">
    <source>
        <dbReference type="Proteomes" id="UP001589710"/>
    </source>
</evidence>
<dbReference type="InterPro" id="IPR035418">
    <property type="entry name" value="AraC-bd_2"/>
</dbReference>
<name>A0ABV5RIQ2_9ACTN</name>
<dbReference type="EMBL" id="JBHMCG010000156">
    <property type="protein sequence ID" value="MFB9577733.1"/>
    <property type="molecule type" value="Genomic_DNA"/>
</dbReference>
<dbReference type="PRINTS" id="PR00032">
    <property type="entry name" value="HTHARAC"/>
</dbReference>
<dbReference type="InterPro" id="IPR018060">
    <property type="entry name" value="HTH_AraC"/>
</dbReference>
<dbReference type="PANTHER" id="PTHR46796">
    <property type="entry name" value="HTH-TYPE TRANSCRIPTIONAL ACTIVATOR RHAS-RELATED"/>
    <property type="match status" value="1"/>
</dbReference>
<dbReference type="Pfam" id="PF14525">
    <property type="entry name" value="AraC_binding_2"/>
    <property type="match status" value="1"/>
</dbReference>
<organism evidence="5 6">
    <name type="scientific">Streptomyces yanii</name>
    <dbReference type="NCBI Taxonomy" id="78510"/>
    <lineage>
        <taxon>Bacteria</taxon>
        <taxon>Bacillati</taxon>
        <taxon>Actinomycetota</taxon>
        <taxon>Actinomycetes</taxon>
        <taxon>Kitasatosporales</taxon>
        <taxon>Streptomycetaceae</taxon>
        <taxon>Streptomyces</taxon>
    </lineage>
</organism>
<evidence type="ECO:0000259" key="4">
    <source>
        <dbReference type="PROSITE" id="PS01124"/>
    </source>
</evidence>
<evidence type="ECO:0000256" key="1">
    <source>
        <dbReference type="ARBA" id="ARBA00023015"/>
    </source>
</evidence>
<keyword evidence="6" id="KW-1185">Reference proteome</keyword>
<comment type="caution">
    <text evidence="5">The sequence shown here is derived from an EMBL/GenBank/DDBJ whole genome shotgun (WGS) entry which is preliminary data.</text>
</comment>
<dbReference type="SUPFAM" id="SSF46689">
    <property type="entry name" value="Homeodomain-like"/>
    <property type="match status" value="1"/>
</dbReference>
<keyword evidence="2" id="KW-0238">DNA-binding</keyword>
<protein>
    <submittedName>
        <fullName evidence="5">Helix-turn-helix domain-containing protein</fullName>
    </submittedName>
</protein>
<keyword evidence="1" id="KW-0805">Transcription regulation</keyword>
<dbReference type="Proteomes" id="UP001589710">
    <property type="component" value="Unassembled WGS sequence"/>
</dbReference>
<evidence type="ECO:0000313" key="5">
    <source>
        <dbReference type="EMBL" id="MFB9577733.1"/>
    </source>
</evidence>
<dbReference type="PROSITE" id="PS01124">
    <property type="entry name" value="HTH_ARAC_FAMILY_2"/>
    <property type="match status" value="1"/>
</dbReference>
<keyword evidence="3" id="KW-0804">Transcription</keyword>